<gene>
    <name evidence="4" type="ORF">FBQ73_19120</name>
</gene>
<proteinExistence type="predicted"/>
<dbReference type="InterPro" id="IPR000120">
    <property type="entry name" value="Amidase"/>
</dbReference>
<dbReference type="Gene3D" id="3.90.1300.10">
    <property type="entry name" value="Amidase signature (AS) domain"/>
    <property type="match status" value="1"/>
</dbReference>
<dbReference type="Pfam" id="PF01425">
    <property type="entry name" value="Amidase"/>
    <property type="match status" value="1"/>
</dbReference>
<evidence type="ECO:0000313" key="5">
    <source>
        <dbReference type="Proteomes" id="UP000305131"/>
    </source>
</evidence>
<dbReference type="InterPro" id="IPR023631">
    <property type="entry name" value="Amidase_dom"/>
</dbReference>
<comment type="function">
    <text evidence="1">Hydrolyzes indole-3-acetamide (IAM) into indole-3-acetic acid (IAA).</text>
</comment>
<dbReference type="RefSeq" id="WP_138401071.1">
    <property type="nucleotide sequence ID" value="NZ_JBAFVI010000006.1"/>
</dbReference>
<dbReference type="PANTHER" id="PTHR11895:SF176">
    <property type="entry name" value="AMIDASE AMID-RELATED"/>
    <property type="match status" value="1"/>
</dbReference>
<dbReference type="SUPFAM" id="SSF75304">
    <property type="entry name" value="Amidase signature (AS) enzymes"/>
    <property type="match status" value="1"/>
</dbReference>
<organism evidence="4 5">
    <name type="scientific">Xanthobacter autotrophicus</name>
    <dbReference type="NCBI Taxonomy" id="280"/>
    <lineage>
        <taxon>Bacteria</taxon>
        <taxon>Pseudomonadati</taxon>
        <taxon>Pseudomonadota</taxon>
        <taxon>Alphaproteobacteria</taxon>
        <taxon>Hyphomicrobiales</taxon>
        <taxon>Xanthobacteraceae</taxon>
        <taxon>Xanthobacter</taxon>
    </lineage>
</organism>
<accession>A0A6C1KCN2</accession>
<dbReference type="PANTHER" id="PTHR11895">
    <property type="entry name" value="TRANSAMIDASE"/>
    <property type="match status" value="1"/>
</dbReference>
<protein>
    <recommendedName>
        <fullName evidence="2">Indoleacetamide hydrolase</fullName>
    </recommendedName>
</protein>
<dbReference type="Proteomes" id="UP000305131">
    <property type="component" value="Unassembled WGS sequence"/>
</dbReference>
<dbReference type="OrthoDB" id="9811471at2"/>
<dbReference type="EMBL" id="VAUP01000037">
    <property type="protein sequence ID" value="TLX41561.1"/>
    <property type="molecule type" value="Genomic_DNA"/>
</dbReference>
<dbReference type="GeneID" id="95775566"/>
<evidence type="ECO:0000256" key="2">
    <source>
        <dbReference type="ARBA" id="ARBA00021874"/>
    </source>
</evidence>
<evidence type="ECO:0000259" key="3">
    <source>
        <dbReference type="Pfam" id="PF01425"/>
    </source>
</evidence>
<comment type="caution">
    <text evidence="4">The sequence shown here is derived from an EMBL/GenBank/DDBJ whole genome shotgun (WGS) entry which is preliminary data.</text>
</comment>
<name>A0A6C1KCN2_XANAU</name>
<dbReference type="AlphaFoldDB" id="A0A6C1KCN2"/>
<dbReference type="InterPro" id="IPR036928">
    <property type="entry name" value="AS_sf"/>
</dbReference>
<evidence type="ECO:0000313" key="4">
    <source>
        <dbReference type="EMBL" id="TLX41561.1"/>
    </source>
</evidence>
<sequence>MSGFFTLGLVEMADAVADGSVSSEALAEEALKRLETLGPRYNAVMQIEPERAREAARGIDLARARGEKLGPLAGVPLAHKDLLYRVGRVATGGSLIRKDFVPDVTASVLERLDASGALDLGSLHLAEFALSPTGFNIHYGHGLSPWNTAYGAGGSSSGSGAVVAARIVPGALGSDTGGSIRHPSAMCGVTGLKPTHGLVPLYGAMPLAPSLDSIGPLTRTARDAARMMTVLAGTDPRDAATLPAPRLDFEGGLKGDLKGLTIAVPSGYYRELATPEIAALMDDSRAVLKEAGARLIETSPPDMALVNALMQVVMLVEISTLHRRWLTERPQDYSPQVRARMLPGLALPATRYAEALMMRASVTREWLAATIGGADMAHIPTLPVPVPSIAETTAGPPEDIAAVVGRLAAFTRGINYLGLPSLSVPCGFTANGLPAAFQLVGRPYAEPGLLKAGDAYQRRTDFHTLLPPGCGPLA</sequence>
<dbReference type="InterPro" id="IPR020556">
    <property type="entry name" value="Amidase_CS"/>
</dbReference>
<reference evidence="4 5" key="1">
    <citation type="submission" date="2019-05" db="EMBL/GenBank/DDBJ databases">
        <authorList>
            <person name="Zhou X."/>
        </authorList>
    </citation>
    <scope>NUCLEOTIDE SEQUENCE [LARGE SCALE GENOMIC DNA]</scope>
    <source>
        <strain evidence="4 5">DSM 432</strain>
    </source>
</reference>
<evidence type="ECO:0000256" key="1">
    <source>
        <dbReference type="ARBA" id="ARBA00003871"/>
    </source>
</evidence>
<dbReference type="GO" id="GO:0003824">
    <property type="term" value="F:catalytic activity"/>
    <property type="evidence" value="ECO:0007669"/>
    <property type="project" value="InterPro"/>
</dbReference>
<feature type="domain" description="Amidase" evidence="3">
    <location>
        <begin position="26"/>
        <end position="450"/>
    </location>
</feature>
<dbReference type="PROSITE" id="PS00571">
    <property type="entry name" value="AMIDASES"/>
    <property type="match status" value="1"/>
</dbReference>